<dbReference type="AlphaFoldDB" id="A0A9P7MK71"/>
<gene>
    <name evidence="2" type="ORF">E4U56_006743</name>
</gene>
<accession>A0A9P7MK71</accession>
<feature type="signal peptide" evidence="1">
    <location>
        <begin position="1"/>
        <end position="21"/>
    </location>
</feature>
<proteinExistence type="predicted"/>
<reference evidence="2" key="1">
    <citation type="journal article" date="2020" name="bioRxiv">
        <title>Whole genome comparisons of ergot fungi reveals the divergence and evolution of species within the genus Claviceps are the result of varying mechanisms driving genome evolution and host range expansion.</title>
        <authorList>
            <person name="Wyka S.A."/>
            <person name="Mondo S.J."/>
            <person name="Liu M."/>
            <person name="Dettman J."/>
            <person name="Nalam V."/>
            <person name="Broders K.D."/>
        </authorList>
    </citation>
    <scope>NUCLEOTIDE SEQUENCE</scope>
    <source>
        <strain evidence="2">CCC 1102</strain>
    </source>
</reference>
<dbReference type="OrthoDB" id="10303904at2759"/>
<keyword evidence="1" id="KW-0732">Signal</keyword>
<sequence>IMKATTIVALAVGLAAQTVVADSKKNCQPFTITSENVGCKNDWDGCVQGHCKSYVFWLRCYCPDDHPHVSCGYVCAKAD</sequence>
<feature type="chain" id="PRO_5040270336" evidence="1">
    <location>
        <begin position="22"/>
        <end position="79"/>
    </location>
</feature>
<protein>
    <submittedName>
        <fullName evidence="2">Uncharacterized protein</fullName>
    </submittedName>
</protein>
<evidence type="ECO:0000313" key="3">
    <source>
        <dbReference type="Proteomes" id="UP000784919"/>
    </source>
</evidence>
<evidence type="ECO:0000256" key="1">
    <source>
        <dbReference type="SAM" id="SignalP"/>
    </source>
</evidence>
<feature type="non-terminal residue" evidence="2">
    <location>
        <position position="1"/>
    </location>
</feature>
<dbReference type="Proteomes" id="UP000784919">
    <property type="component" value="Unassembled WGS sequence"/>
</dbReference>
<comment type="caution">
    <text evidence="2">The sequence shown here is derived from an EMBL/GenBank/DDBJ whole genome shotgun (WGS) entry which is preliminary data.</text>
</comment>
<evidence type="ECO:0000313" key="2">
    <source>
        <dbReference type="EMBL" id="KAG5956077.1"/>
    </source>
</evidence>
<organism evidence="2 3">
    <name type="scientific">Claviceps arundinis</name>
    <dbReference type="NCBI Taxonomy" id="1623583"/>
    <lineage>
        <taxon>Eukaryota</taxon>
        <taxon>Fungi</taxon>
        <taxon>Dikarya</taxon>
        <taxon>Ascomycota</taxon>
        <taxon>Pezizomycotina</taxon>
        <taxon>Sordariomycetes</taxon>
        <taxon>Hypocreomycetidae</taxon>
        <taxon>Hypocreales</taxon>
        <taxon>Clavicipitaceae</taxon>
        <taxon>Claviceps</taxon>
    </lineage>
</organism>
<name>A0A9P7MK71_9HYPO</name>
<dbReference type="EMBL" id="SRPS01000579">
    <property type="protein sequence ID" value="KAG5956077.1"/>
    <property type="molecule type" value="Genomic_DNA"/>
</dbReference>